<feature type="compositionally biased region" description="Polar residues" evidence="12">
    <location>
        <begin position="338"/>
        <end position="348"/>
    </location>
</feature>
<evidence type="ECO:0000256" key="3">
    <source>
        <dbReference type="ARBA" id="ARBA00022525"/>
    </source>
</evidence>
<feature type="compositionally biased region" description="Low complexity" evidence="12">
    <location>
        <begin position="349"/>
        <end position="362"/>
    </location>
</feature>
<keyword evidence="7" id="KW-0186">Copper</keyword>
<keyword evidence="3" id="KW-0964">Secreted</keyword>
<dbReference type="OrthoDB" id="2019572at2759"/>
<protein>
    <recommendedName>
        <fullName evidence="16">Lytic polysaccharide monooxygenase</fullName>
    </recommendedName>
</protein>
<evidence type="ECO:0000256" key="2">
    <source>
        <dbReference type="ARBA" id="ARBA00004613"/>
    </source>
</evidence>
<keyword evidence="10" id="KW-0325">Glycoprotein</keyword>
<keyword evidence="6" id="KW-0560">Oxidoreductase</keyword>
<evidence type="ECO:0000256" key="8">
    <source>
        <dbReference type="ARBA" id="ARBA00023033"/>
    </source>
</evidence>
<evidence type="ECO:0000256" key="10">
    <source>
        <dbReference type="ARBA" id="ARBA00023180"/>
    </source>
</evidence>
<comment type="similarity">
    <text evidence="11">Belongs to the polysaccharide monooxygenase AA14 family.</text>
</comment>
<keyword evidence="5 13" id="KW-0732">Signal</keyword>
<evidence type="ECO:0000256" key="13">
    <source>
        <dbReference type="SAM" id="SignalP"/>
    </source>
</evidence>
<dbReference type="Proteomes" id="UP000193067">
    <property type="component" value="Unassembled WGS sequence"/>
</dbReference>
<evidence type="ECO:0000256" key="5">
    <source>
        <dbReference type="ARBA" id="ARBA00022729"/>
    </source>
</evidence>
<dbReference type="Pfam" id="PF22810">
    <property type="entry name" value="LPMO_AA14"/>
    <property type="match status" value="1"/>
</dbReference>
<evidence type="ECO:0000256" key="9">
    <source>
        <dbReference type="ARBA" id="ARBA00023157"/>
    </source>
</evidence>
<comment type="cofactor">
    <cofactor evidence="1">
        <name>Cu(2+)</name>
        <dbReference type="ChEBI" id="CHEBI:29036"/>
    </cofactor>
</comment>
<proteinExistence type="inferred from homology"/>
<evidence type="ECO:0000256" key="6">
    <source>
        <dbReference type="ARBA" id="ARBA00023002"/>
    </source>
</evidence>
<feature type="signal peptide" evidence="13">
    <location>
        <begin position="1"/>
        <end position="22"/>
    </location>
</feature>
<evidence type="ECO:0008006" key="16">
    <source>
        <dbReference type="Google" id="ProtNLM"/>
    </source>
</evidence>
<evidence type="ECO:0000256" key="12">
    <source>
        <dbReference type="SAM" id="MobiDB-lite"/>
    </source>
</evidence>
<keyword evidence="8" id="KW-0503">Monooxygenase</keyword>
<evidence type="ECO:0000256" key="7">
    <source>
        <dbReference type="ARBA" id="ARBA00023008"/>
    </source>
</evidence>
<organism evidence="14 15">
    <name type="scientific">Trametes coccinea (strain BRFM310)</name>
    <name type="common">Pycnoporus coccineus</name>
    <dbReference type="NCBI Taxonomy" id="1353009"/>
    <lineage>
        <taxon>Eukaryota</taxon>
        <taxon>Fungi</taxon>
        <taxon>Dikarya</taxon>
        <taxon>Basidiomycota</taxon>
        <taxon>Agaricomycotina</taxon>
        <taxon>Agaricomycetes</taxon>
        <taxon>Polyporales</taxon>
        <taxon>Polyporaceae</taxon>
        <taxon>Trametes</taxon>
    </lineage>
</organism>
<gene>
    <name evidence="14" type="ORF">PYCCODRAFT_1437868</name>
</gene>
<dbReference type="AlphaFoldDB" id="A0A1Y2IFH9"/>
<evidence type="ECO:0000313" key="14">
    <source>
        <dbReference type="EMBL" id="OSC99894.1"/>
    </source>
</evidence>
<accession>A0A1Y2IFH9</accession>
<keyword evidence="15" id="KW-1185">Reference proteome</keyword>
<comment type="subcellular location">
    <subcellularLocation>
        <location evidence="2">Secreted</location>
    </subcellularLocation>
</comment>
<keyword evidence="9" id="KW-1015">Disulfide bond</keyword>
<dbReference type="GO" id="GO:0046872">
    <property type="term" value="F:metal ion binding"/>
    <property type="evidence" value="ECO:0007669"/>
    <property type="project" value="UniProtKB-KW"/>
</dbReference>
<name>A0A1Y2IFH9_TRAC3</name>
<evidence type="ECO:0000256" key="4">
    <source>
        <dbReference type="ARBA" id="ARBA00022723"/>
    </source>
</evidence>
<dbReference type="GO" id="GO:0005576">
    <property type="term" value="C:extracellular region"/>
    <property type="evidence" value="ECO:0007669"/>
    <property type="project" value="UniProtKB-SubCell"/>
</dbReference>
<sequence length="418" mass="46575">MRCERYTLLSLLLCLLLRRSGAWCSFLYHRLLDMHSFALLSLLALALNGLEVVRGHASIWHNSMYGFNVTDKTFDYDNRPVTPLMNYDFEKWWFHGHLDYPPHPGDFFELPAGQVATAEIACNKGATSWYNSSEGGDIRQGNNPCPNSPTAAYHTTGFSDLKGCALAIAYESDVSKIQPEDFTVFSVNQTCVWYRFTDFAVPARMPPCPEGGCHCAWFWIHSADSGGEQNYMTGFKCNVTGSTSNVPLAKPQVPRRCGADPEFNKPEASPGNCTYGAKQPFYWFQAERNNMFEGTYAPPFYLDLYNFKDGAQDDIFIDSYAEIPPPSPNSTVVPVLQQPQATQSGLPASTSSTSSNVPVPSSQPTDQVPFGTAPGRCSVCTKRRTQGASTLHRRSIPFGWLSQSNVNVKRKFSLWHPF</sequence>
<dbReference type="EMBL" id="KZ084123">
    <property type="protein sequence ID" value="OSC99894.1"/>
    <property type="molecule type" value="Genomic_DNA"/>
</dbReference>
<reference evidence="14 15" key="1">
    <citation type="journal article" date="2015" name="Biotechnol. Biofuels">
        <title>Enhanced degradation of softwood versus hardwood by the white-rot fungus Pycnoporus coccineus.</title>
        <authorList>
            <person name="Couturier M."/>
            <person name="Navarro D."/>
            <person name="Chevret D."/>
            <person name="Henrissat B."/>
            <person name="Piumi F."/>
            <person name="Ruiz-Duenas F.J."/>
            <person name="Martinez A.T."/>
            <person name="Grigoriev I.V."/>
            <person name="Riley R."/>
            <person name="Lipzen A."/>
            <person name="Berrin J.G."/>
            <person name="Master E.R."/>
            <person name="Rosso M.N."/>
        </authorList>
    </citation>
    <scope>NUCLEOTIDE SEQUENCE [LARGE SCALE GENOMIC DNA]</scope>
    <source>
        <strain evidence="14 15">BRFM310</strain>
    </source>
</reference>
<feature type="region of interest" description="Disordered" evidence="12">
    <location>
        <begin position="338"/>
        <end position="373"/>
    </location>
</feature>
<feature type="chain" id="PRO_5012734194" description="Lytic polysaccharide monooxygenase" evidence="13">
    <location>
        <begin position="23"/>
        <end position="418"/>
    </location>
</feature>
<evidence type="ECO:0000313" key="15">
    <source>
        <dbReference type="Proteomes" id="UP000193067"/>
    </source>
</evidence>
<dbReference type="GO" id="GO:0004497">
    <property type="term" value="F:monooxygenase activity"/>
    <property type="evidence" value="ECO:0007669"/>
    <property type="project" value="UniProtKB-KW"/>
</dbReference>
<dbReference type="STRING" id="1353009.A0A1Y2IFH9"/>
<evidence type="ECO:0000256" key="11">
    <source>
        <dbReference type="ARBA" id="ARBA00046340"/>
    </source>
</evidence>
<evidence type="ECO:0000256" key="1">
    <source>
        <dbReference type="ARBA" id="ARBA00001973"/>
    </source>
</evidence>
<keyword evidence="4" id="KW-0479">Metal-binding</keyword>
<dbReference type="InterPro" id="IPR054497">
    <property type="entry name" value="LPMO_AA14"/>
</dbReference>